<organism evidence="1">
    <name type="scientific">Thermogemmatispora argillosa</name>
    <dbReference type="NCBI Taxonomy" id="2045280"/>
    <lineage>
        <taxon>Bacteria</taxon>
        <taxon>Bacillati</taxon>
        <taxon>Chloroflexota</taxon>
        <taxon>Ktedonobacteria</taxon>
        <taxon>Thermogemmatisporales</taxon>
        <taxon>Thermogemmatisporaceae</taxon>
        <taxon>Thermogemmatispora</taxon>
    </lineage>
</organism>
<proteinExistence type="predicted"/>
<dbReference type="EMBL" id="AP019377">
    <property type="protein sequence ID" value="BBH95512.1"/>
    <property type="molecule type" value="Genomic_DNA"/>
</dbReference>
<name>A0A455T7U4_9CHLR</name>
<gene>
    <name evidence="1" type="ORF">KTA_37110</name>
</gene>
<dbReference type="AlphaFoldDB" id="A0A455T7U4"/>
<evidence type="ECO:0000313" key="1">
    <source>
        <dbReference type="EMBL" id="BBH95512.1"/>
    </source>
</evidence>
<sequence length="121" mass="14080">MPLTGASLHSPQLPNAEPCPFASFMDKCTHVTFRQRWKIYEMAPSHRWIWTVADNRRYMTYLVPYFKERYQACQARGYASAIILLRSPVCIAHMRVEQLPIVSFFDWAAGWAPVPYVRVAV</sequence>
<accession>A0A455T7U4</accession>
<reference evidence="1" key="1">
    <citation type="submission" date="2018-12" db="EMBL/GenBank/DDBJ databases">
        <title>Novel natural products biosynthetic potential of the class Ktedonobacteria.</title>
        <authorList>
            <person name="Zheng Y."/>
            <person name="Saitou A."/>
            <person name="Wang C.M."/>
            <person name="Toyoda A."/>
            <person name="Minakuchi Y."/>
            <person name="Sekiguchi Y."/>
            <person name="Ueda K."/>
            <person name="Takano H."/>
            <person name="Sakai Y."/>
            <person name="Yokota A."/>
            <person name="Yabe S."/>
        </authorList>
    </citation>
    <scope>NUCLEOTIDE SEQUENCE</scope>
    <source>
        <strain evidence="1">A3-2</strain>
    </source>
</reference>
<protein>
    <submittedName>
        <fullName evidence="1">Uncharacterized protein</fullName>
    </submittedName>
</protein>